<evidence type="ECO:0008006" key="7">
    <source>
        <dbReference type="Google" id="ProtNLM"/>
    </source>
</evidence>
<protein>
    <recommendedName>
        <fullName evidence="7">ChbG/HpnK family deacetylase</fullName>
    </recommendedName>
</protein>
<sequence>WRALSSVNPDSGLLDSEKSLWRTTEEAFANVNAKAAETEMRTQVQTALDGGIDITHIDTHMGTIMGPKFLPSYLKIAREFKVVAFIPRVSRKELEAEGLGSVADVYLKMFDKLEESGTPILDHMIIDTMGDSPNKTDYYCKKFGQIKPGITHFLFHAAKICGKTNVLFKIR</sequence>
<evidence type="ECO:0000256" key="1">
    <source>
        <dbReference type="ARBA" id="ARBA00001946"/>
    </source>
</evidence>
<evidence type="ECO:0000256" key="3">
    <source>
        <dbReference type="ARBA" id="ARBA00022801"/>
    </source>
</evidence>
<keyword evidence="3" id="KW-0378">Hydrolase</keyword>
<organism evidence="6">
    <name type="scientific">marine sediment metagenome</name>
    <dbReference type="NCBI Taxonomy" id="412755"/>
    <lineage>
        <taxon>unclassified sequences</taxon>
        <taxon>metagenomes</taxon>
        <taxon>ecological metagenomes</taxon>
    </lineage>
</organism>
<evidence type="ECO:0000256" key="5">
    <source>
        <dbReference type="ARBA" id="ARBA00023277"/>
    </source>
</evidence>
<proteinExistence type="predicted"/>
<comment type="cofactor">
    <cofactor evidence="1">
        <name>Mg(2+)</name>
        <dbReference type="ChEBI" id="CHEBI:18420"/>
    </cofactor>
</comment>
<reference evidence="6" key="1">
    <citation type="journal article" date="2014" name="Front. Microbiol.">
        <title>High frequency of phylogenetically diverse reductive dehalogenase-homologous genes in deep subseafloor sedimentary metagenomes.</title>
        <authorList>
            <person name="Kawai M."/>
            <person name="Futagami T."/>
            <person name="Toyoda A."/>
            <person name="Takaki Y."/>
            <person name="Nishi S."/>
            <person name="Hori S."/>
            <person name="Arai W."/>
            <person name="Tsubouchi T."/>
            <person name="Morono Y."/>
            <person name="Uchiyama I."/>
            <person name="Ito T."/>
            <person name="Fujiyama A."/>
            <person name="Inagaki F."/>
            <person name="Takami H."/>
        </authorList>
    </citation>
    <scope>NUCLEOTIDE SEQUENCE</scope>
    <source>
        <strain evidence="6">Expedition CK06-06</strain>
    </source>
</reference>
<evidence type="ECO:0000313" key="6">
    <source>
        <dbReference type="EMBL" id="GAG78308.1"/>
    </source>
</evidence>
<gene>
    <name evidence="6" type="ORF">S01H4_25623</name>
</gene>
<dbReference type="Gene3D" id="3.20.20.370">
    <property type="entry name" value="Glycoside hydrolase/deacetylase"/>
    <property type="match status" value="1"/>
</dbReference>
<dbReference type="GO" id="GO:0016787">
    <property type="term" value="F:hydrolase activity"/>
    <property type="evidence" value="ECO:0007669"/>
    <property type="project" value="UniProtKB-KW"/>
</dbReference>
<dbReference type="GO" id="GO:0005975">
    <property type="term" value="P:carbohydrate metabolic process"/>
    <property type="evidence" value="ECO:0007669"/>
    <property type="project" value="InterPro"/>
</dbReference>
<keyword evidence="4" id="KW-0460">Magnesium</keyword>
<dbReference type="AlphaFoldDB" id="X1B206"/>
<dbReference type="InterPro" id="IPR011330">
    <property type="entry name" value="Glyco_hydro/deAcase_b/a-brl"/>
</dbReference>
<comment type="caution">
    <text evidence="6">The sequence shown here is derived from an EMBL/GenBank/DDBJ whole genome shotgun (WGS) entry which is preliminary data.</text>
</comment>
<dbReference type="Pfam" id="PF04794">
    <property type="entry name" value="YdjC"/>
    <property type="match status" value="1"/>
</dbReference>
<name>X1B206_9ZZZZ</name>
<dbReference type="SUPFAM" id="SSF88713">
    <property type="entry name" value="Glycoside hydrolase/deacetylase"/>
    <property type="match status" value="1"/>
</dbReference>
<dbReference type="EMBL" id="BART01012216">
    <property type="protein sequence ID" value="GAG78308.1"/>
    <property type="molecule type" value="Genomic_DNA"/>
</dbReference>
<accession>X1B206</accession>
<keyword evidence="2" id="KW-0479">Metal-binding</keyword>
<dbReference type="InterPro" id="IPR006879">
    <property type="entry name" value="YdjC-like"/>
</dbReference>
<keyword evidence="5" id="KW-0119">Carbohydrate metabolism</keyword>
<dbReference type="GO" id="GO:0046872">
    <property type="term" value="F:metal ion binding"/>
    <property type="evidence" value="ECO:0007669"/>
    <property type="project" value="UniProtKB-KW"/>
</dbReference>
<feature type="non-terminal residue" evidence="6">
    <location>
        <position position="1"/>
    </location>
</feature>
<evidence type="ECO:0000256" key="4">
    <source>
        <dbReference type="ARBA" id="ARBA00022842"/>
    </source>
</evidence>
<evidence type="ECO:0000256" key="2">
    <source>
        <dbReference type="ARBA" id="ARBA00022723"/>
    </source>
</evidence>